<gene>
    <name evidence="1" type="ORF">QBC38DRAFT_459934</name>
</gene>
<organism evidence="1 2">
    <name type="scientific">Podospora fimiseda</name>
    <dbReference type="NCBI Taxonomy" id="252190"/>
    <lineage>
        <taxon>Eukaryota</taxon>
        <taxon>Fungi</taxon>
        <taxon>Dikarya</taxon>
        <taxon>Ascomycota</taxon>
        <taxon>Pezizomycotina</taxon>
        <taxon>Sordariomycetes</taxon>
        <taxon>Sordariomycetidae</taxon>
        <taxon>Sordariales</taxon>
        <taxon>Podosporaceae</taxon>
        <taxon>Podospora</taxon>
    </lineage>
</organism>
<evidence type="ECO:0000313" key="2">
    <source>
        <dbReference type="Proteomes" id="UP001301958"/>
    </source>
</evidence>
<dbReference type="SUPFAM" id="SSF55811">
    <property type="entry name" value="Nudix"/>
    <property type="match status" value="1"/>
</dbReference>
<accession>A0AAN6YTZ4</accession>
<dbReference type="Proteomes" id="UP001301958">
    <property type="component" value="Unassembled WGS sequence"/>
</dbReference>
<keyword evidence="2" id="KW-1185">Reference proteome</keyword>
<evidence type="ECO:0000313" key="1">
    <source>
        <dbReference type="EMBL" id="KAK4222867.1"/>
    </source>
</evidence>
<dbReference type="InterPro" id="IPR015797">
    <property type="entry name" value="NUDIX_hydrolase-like_dom_sf"/>
</dbReference>
<proteinExistence type="predicted"/>
<reference evidence="1" key="2">
    <citation type="submission" date="2023-05" db="EMBL/GenBank/DDBJ databases">
        <authorList>
            <consortium name="Lawrence Berkeley National Laboratory"/>
            <person name="Steindorff A."/>
            <person name="Hensen N."/>
            <person name="Bonometti L."/>
            <person name="Westerberg I."/>
            <person name="Brannstrom I.O."/>
            <person name="Guillou S."/>
            <person name="Cros-Aarteil S."/>
            <person name="Calhoun S."/>
            <person name="Haridas S."/>
            <person name="Kuo A."/>
            <person name="Mondo S."/>
            <person name="Pangilinan J."/>
            <person name="Riley R."/>
            <person name="Labutti K."/>
            <person name="Andreopoulos B."/>
            <person name="Lipzen A."/>
            <person name="Chen C."/>
            <person name="Yanf M."/>
            <person name="Daum C."/>
            <person name="Ng V."/>
            <person name="Clum A."/>
            <person name="Ohm R."/>
            <person name="Martin F."/>
            <person name="Silar P."/>
            <person name="Natvig D."/>
            <person name="Lalanne C."/>
            <person name="Gautier V."/>
            <person name="Ament-Velasquez S.L."/>
            <person name="Kruys A."/>
            <person name="Hutchinson M.I."/>
            <person name="Powell A.J."/>
            <person name="Barry K."/>
            <person name="Miller A.N."/>
            <person name="Grigoriev I.V."/>
            <person name="Debuchy R."/>
            <person name="Gladieux P."/>
            <person name="Thoren M.H."/>
            <person name="Johannesson H."/>
        </authorList>
    </citation>
    <scope>NUCLEOTIDE SEQUENCE</scope>
    <source>
        <strain evidence="1">CBS 990.96</strain>
    </source>
</reference>
<sequence>MELPLNSVETIPVIKSVDLQTLNTSADNFGKLKPFEKVIVGAVIFKNTGPIKAGLARILLLKRSSNEEYYQLDPEDATIKHALVREILAELEPMIYTTEKTVINDTGEEVLVSKSAIQLNYVVAASDGEVKLAVNEHTESVWATEGDLVGLEVTNDMKRVIEEGFGCIADAVDNKE</sequence>
<reference evidence="1" key="1">
    <citation type="journal article" date="2023" name="Mol. Phylogenet. Evol.">
        <title>Genome-scale phylogeny and comparative genomics of the fungal order Sordariales.</title>
        <authorList>
            <person name="Hensen N."/>
            <person name="Bonometti L."/>
            <person name="Westerberg I."/>
            <person name="Brannstrom I.O."/>
            <person name="Guillou S."/>
            <person name="Cros-Aarteil S."/>
            <person name="Calhoun S."/>
            <person name="Haridas S."/>
            <person name="Kuo A."/>
            <person name="Mondo S."/>
            <person name="Pangilinan J."/>
            <person name="Riley R."/>
            <person name="LaButti K."/>
            <person name="Andreopoulos B."/>
            <person name="Lipzen A."/>
            <person name="Chen C."/>
            <person name="Yan M."/>
            <person name="Daum C."/>
            <person name="Ng V."/>
            <person name="Clum A."/>
            <person name="Steindorff A."/>
            <person name="Ohm R.A."/>
            <person name="Martin F."/>
            <person name="Silar P."/>
            <person name="Natvig D.O."/>
            <person name="Lalanne C."/>
            <person name="Gautier V."/>
            <person name="Ament-Velasquez S.L."/>
            <person name="Kruys A."/>
            <person name="Hutchinson M.I."/>
            <person name="Powell A.J."/>
            <person name="Barry K."/>
            <person name="Miller A.N."/>
            <person name="Grigoriev I.V."/>
            <person name="Debuchy R."/>
            <person name="Gladieux P."/>
            <person name="Hiltunen Thoren M."/>
            <person name="Johannesson H."/>
        </authorList>
    </citation>
    <scope>NUCLEOTIDE SEQUENCE</scope>
    <source>
        <strain evidence="1">CBS 990.96</strain>
    </source>
</reference>
<dbReference type="EMBL" id="MU865450">
    <property type="protein sequence ID" value="KAK4222867.1"/>
    <property type="molecule type" value="Genomic_DNA"/>
</dbReference>
<comment type="caution">
    <text evidence="1">The sequence shown here is derived from an EMBL/GenBank/DDBJ whole genome shotgun (WGS) entry which is preliminary data.</text>
</comment>
<protein>
    <recommendedName>
        <fullName evidence="3">Nudix hydrolase domain-containing protein</fullName>
    </recommendedName>
</protein>
<evidence type="ECO:0008006" key="3">
    <source>
        <dbReference type="Google" id="ProtNLM"/>
    </source>
</evidence>
<dbReference type="AlphaFoldDB" id="A0AAN6YTZ4"/>
<name>A0AAN6YTZ4_9PEZI</name>